<feature type="binding site" evidence="15">
    <location>
        <position position="555"/>
    </location>
    <ligand>
        <name>[4Fe-4S] cluster</name>
        <dbReference type="ChEBI" id="CHEBI:49883"/>
        <label>1</label>
    </ligand>
</feature>
<accession>A0AAJ4RDS0</accession>
<dbReference type="SUPFAM" id="SSF54862">
    <property type="entry name" value="4Fe-4S ferredoxins"/>
    <property type="match status" value="1"/>
</dbReference>
<feature type="domain" description="4Fe-4S ferredoxin-type" evidence="16">
    <location>
        <begin position="570"/>
        <end position="600"/>
    </location>
</feature>
<dbReference type="InterPro" id="IPR029061">
    <property type="entry name" value="THDP-binding"/>
</dbReference>
<evidence type="ECO:0000313" key="19">
    <source>
        <dbReference type="Proteomes" id="UP000272781"/>
    </source>
</evidence>
<reference evidence="18 19" key="2">
    <citation type="submission" date="2018-11" db="EMBL/GenBank/DDBJ databases">
        <title>Genomic Encyclopedia of Type Strains, Phase IV (KMG-IV): sequencing the most valuable type-strain genomes for metagenomic binning, comparative biology and taxonomic classification.</title>
        <authorList>
            <person name="Goeker M."/>
        </authorList>
    </citation>
    <scope>NUCLEOTIDE SEQUENCE [LARGE SCALE GENOMIC DNA]</scope>
    <source>
        <strain evidence="18 19">DSM 27783</strain>
    </source>
</reference>
<feature type="binding site" evidence="15">
    <location>
        <position position="590"/>
    </location>
    <ligand>
        <name>[4Fe-4S] cluster</name>
        <dbReference type="ChEBI" id="CHEBI:49883"/>
        <label>1</label>
    </ligand>
</feature>
<dbReference type="EC" id="1.2.7.8" evidence="3 14"/>
<keyword evidence="5 14" id="KW-0813">Transport</keyword>
<dbReference type="EMBL" id="CP027432">
    <property type="protein sequence ID" value="QCI28321.1"/>
    <property type="molecule type" value="Genomic_DNA"/>
</dbReference>
<evidence type="ECO:0000313" key="17">
    <source>
        <dbReference type="EMBL" id="QCI28321.1"/>
    </source>
</evidence>
<dbReference type="Proteomes" id="UP000298805">
    <property type="component" value="Chromosome"/>
</dbReference>
<evidence type="ECO:0000256" key="13">
    <source>
        <dbReference type="ARBA" id="ARBA00048332"/>
    </source>
</evidence>
<feature type="binding site" evidence="15">
    <location>
        <position position="579"/>
    </location>
    <ligand>
        <name>[4Fe-4S] cluster</name>
        <dbReference type="ChEBI" id="CHEBI:49883"/>
        <label>2</label>
    </ligand>
</feature>
<dbReference type="InterPro" id="IPR017896">
    <property type="entry name" value="4Fe4S_Fe-S-bd"/>
</dbReference>
<dbReference type="CDD" id="cd02008">
    <property type="entry name" value="TPP_IOR_alpha"/>
    <property type="match status" value="1"/>
</dbReference>
<dbReference type="InterPro" id="IPR002880">
    <property type="entry name" value="Pyrv_Fd/Flavodoxin_OxRdtase_N"/>
</dbReference>
<dbReference type="Pfam" id="PF01855">
    <property type="entry name" value="POR_N"/>
    <property type="match status" value="1"/>
</dbReference>
<dbReference type="Gene3D" id="3.40.50.970">
    <property type="match status" value="2"/>
</dbReference>
<keyword evidence="8 14" id="KW-0249">Electron transport</keyword>
<keyword evidence="9 14" id="KW-0560">Oxidoreductase</keyword>
<dbReference type="GO" id="GO:0046872">
    <property type="term" value="F:metal ion binding"/>
    <property type="evidence" value="ECO:0007669"/>
    <property type="project" value="UniProtKB-UniRule"/>
</dbReference>
<reference evidence="20" key="1">
    <citation type="submission" date="2018-03" db="EMBL/GenBank/DDBJ databases">
        <title>A comparative analysis of the Nautiliaceae.</title>
        <authorList>
            <person name="Grosche A."/>
            <person name="Smedile F."/>
            <person name="Vetriani C."/>
        </authorList>
    </citation>
    <scope>NUCLEOTIDE SEQUENCE [LARGE SCALE GENOMIC DNA]</scope>
    <source>
        <strain evidence="20">TB6</strain>
    </source>
</reference>
<dbReference type="Proteomes" id="UP000272781">
    <property type="component" value="Unassembled WGS sequence"/>
</dbReference>
<gene>
    <name evidence="17" type="ORF">C6V80_04920</name>
    <name evidence="18" type="ORF">EDC58_0444</name>
</gene>
<dbReference type="GO" id="GO:0044281">
    <property type="term" value="P:small molecule metabolic process"/>
    <property type="evidence" value="ECO:0007669"/>
    <property type="project" value="UniProtKB-ARBA"/>
</dbReference>
<evidence type="ECO:0000256" key="2">
    <source>
        <dbReference type="ARBA" id="ARBA00011238"/>
    </source>
</evidence>
<sequence length="601" mass="67504">MKLTLMGNEAIAWGLIHSNTQMVSGYPGTPSSEILTTVQKIKDSKNLPVYAQWATNEKVGFEVAYAGAIAGVNAAATMKQVGLNVASDALMSASFIGNKGAFVLIVADDPGFNSSQTEQDSREFARFARIPVLDPATPAEAYEFTKLASEISKKFEIPVMLRSVMRVSHSREIVEIDDNFEFKEQKGNFQRDIPRWAAVPREGRLKQAYEQLERIEAIKKYNYENLIKSKIDKLKGTKNLIISSGAAYGYAKEVVDELNLDVDILKIDMPYPLPDELKELVKNYEKVLVVEETYPVIEEELRSENVFGRMSGHIHLVDEMNKERVLEAYKKIGFYEGENIYKPYFKVEDVNQRKPNLCPGCPHRDVFFAIKKVFRPKKSIYPSDIGCYTLGINLEAIDTVLCMGASVSMAHGLSIADKEKTVIATIGDSTFFHGGIPPLINAVYQKAKFILVILDNSTVAMTGRQTTPERENPQVDLKKVAEGCGAEVMEYFYKPDINETIEFFKKVKKRYQEIDKPLVVISRQYCVLDKERAKDFLPGIFATVDEEKCVACDVCTTQFVCPPMHYNERGKIEIDPLLCIGCGVCISGICPTDAFIPRREK</sequence>
<dbReference type="SUPFAM" id="SSF52518">
    <property type="entry name" value="Thiamin diphosphate-binding fold (THDP-binding)"/>
    <property type="match status" value="2"/>
</dbReference>
<dbReference type="Gene3D" id="3.30.70.20">
    <property type="match status" value="1"/>
</dbReference>
<organism evidence="18 19">
    <name type="scientific">Caminibacter pacificus</name>
    <dbReference type="NCBI Taxonomy" id="1424653"/>
    <lineage>
        <taxon>Bacteria</taxon>
        <taxon>Pseudomonadati</taxon>
        <taxon>Campylobacterota</taxon>
        <taxon>Epsilonproteobacteria</taxon>
        <taxon>Nautiliales</taxon>
        <taxon>Nautiliaceae</taxon>
        <taxon>Caminibacter</taxon>
    </lineage>
</organism>
<dbReference type="InterPro" id="IPR011766">
    <property type="entry name" value="TPP_enzyme_TPP-bd"/>
</dbReference>
<dbReference type="PANTHER" id="PTHR43710:SF7">
    <property type="entry name" value="INDOLEPYRUVATE OXIDOREDUCTASE SUBUNIT IORA"/>
    <property type="match status" value="1"/>
</dbReference>
<evidence type="ECO:0000256" key="11">
    <source>
        <dbReference type="ARBA" id="ARBA00023014"/>
    </source>
</evidence>
<comment type="subunit">
    <text evidence="2">Heterodimer of the IorA and IorB subunits.</text>
</comment>
<dbReference type="AlphaFoldDB" id="A0AAJ4RDS0"/>
<keyword evidence="7 14" id="KW-0479">Metal-binding</keyword>
<evidence type="ECO:0000256" key="6">
    <source>
        <dbReference type="ARBA" id="ARBA00022485"/>
    </source>
</evidence>
<dbReference type="PIRSF" id="PIRSF006439">
    <property type="entry name" value="Indolepyruvate_ferr_oxidored"/>
    <property type="match status" value="1"/>
</dbReference>
<dbReference type="Gene3D" id="3.40.50.920">
    <property type="match status" value="1"/>
</dbReference>
<feature type="binding site" evidence="15">
    <location>
        <position position="585"/>
    </location>
    <ligand>
        <name>[4Fe-4S] cluster</name>
        <dbReference type="ChEBI" id="CHEBI:49883"/>
        <label>2</label>
    </ligand>
</feature>
<dbReference type="Pfam" id="PF02775">
    <property type="entry name" value="TPP_enzyme_C"/>
    <property type="match status" value="1"/>
</dbReference>
<feature type="binding site" evidence="15">
    <location>
        <position position="561"/>
    </location>
    <ligand>
        <name>[4Fe-4S] cluster</name>
        <dbReference type="ChEBI" id="CHEBI:49883"/>
        <label>2</label>
    </ligand>
</feature>
<evidence type="ECO:0000259" key="16">
    <source>
        <dbReference type="PROSITE" id="PS51379"/>
    </source>
</evidence>
<feature type="domain" description="4Fe-4S ferredoxin-type" evidence="16">
    <location>
        <begin position="540"/>
        <end position="562"/>
    </location>
</feature>
<keyword evidence="20" id="KW-1185">Reference proteome</keyword>
<evidence type="ECO:0000256" key="4">
    <source>
        <dbReference type="ARBA" id="ARBA00017710"/>
    </source>
</evidence>
<evidence type="ECO:0000256" key="15">
    <source>
        <dbReference type="PIRSR" id="PIRSR006439-50"/>
    </source>
</evidence>
<evidence type="ECO:0000313" key="20">
    <source>
        <dbReference type="Proteomes" id="UP000298805"/>
    </source>
</evidence>
<dbReference type="SUPFAM" id="SSF52922">
    <property type="entry name" value="TK C-terminal domain-like"/>
    <property type="match status" value="1"/>
</dbReference>
<evidence type="ECO:0000256" key="1">
    <source>
        <dbReference type="ARBA" id="ARBA00002995"/>
    </source>
</evidence>
<dbReference type="GO" id="GO:0030976">
    <property type="term" value="F:thiamine pyrophosphate binding"/>
    <property type="evidence" value="ECO:0007669"/>
    <property type="project" value="InterPro"/>
</dbReference>
<dbReference type="FunFam" id="3.40.50.970:FF:000039">
    <property type="entry name" value="Indolepyruvate oxidoreductase subunit IorA"/>
    <property type="match status" value="1"/>
</dbReference>
<comment type="cofactor">
    <cofactor evidence="14 15">
        <name>[4Fe-4S] cluster</name>
        <dbReference type="ChEBI" id="CHEBI:49883"/>
    </cofactor>
    <text evidence="14 15">Binds 2 [4Fe-4S] clusters. In this family the first cluster has a non-standard and varying [4Fe-4S] binding motif CX(2)CX(2)CX(4-5)CP.</text>
</comment>
<protein>
    <recommendedName>
        <fullName evidence="4 14">Indolepyruvate oxidoreductase subunit IorA</fullName>
        <shortName evidence="14">IOR</shortName>
        <ecNumber evidence="3 14">1.2.7.8</ecNumber>
    </recommendedName>
    <alternativeName>
        <fullName evidence="12 14">Indolepyruvate ferredoxin oxidoreductase subunit alpha</fullName>
    </alternativeName>
</protein>
<dbReference type="CDD" id="cd07034">
    <property type="entry name" value="TPP_PYR_PFOR_IOR-alpha_like"/>
    <property type="match status" value="1"/>
</dbReference>
<evidence type="ECO:0000256" key="8">
    <source>
        <dbReference type="ARBA" id="ARBA00022982"/>
    </source>
</evidence>
<dbReference type="GO" id="GO:0043805">
    <property type="term" value="F:indolepyruvate ferredoxin oxidoreductase activity"/>
    <property type="evidence" value="ECO:0007669"/>
    <property type="project" value="UniProtKB-UniRule"/>
</dbReference>
<dbReference type="PROSITE" id="PS51379">
    <property type="entry name" value="4FE4S_FER_2"/>
    <property type="match status" value="2"/>
</dbReference>
<evidence type="ECO:0000256" key="3">
    <source>
        <dbReference type="ARBA" id="ARBA00012812"/>
    </source>
</evidence>
<keyword evidence="10 14" id="KW-0408">Iron</keyword>
<comment type="function">
    <text evidence="1 14">Catalyzes the ferredoxin-dependent oxidative decarboxylation of arylpyruvates.</text>
</comment>
<reference evidence="17" key="3">
    <citation type="submission" date="2019-06" db="EMBL/GenBank/DDBJ databases">
        <title>A comparative analysis of the Nautiliaceae.</title>
        <authorList>
            <person name="Grosche A."/>
            <person name="Smedile F."/>
            <person name="Vetriani C."/>
        </authorList>
    </citation>
    <scope>NUCLEOTIDE SEQUENCE</scope>
    <source>
        <strain evidence="17">TB6</strain>
    </source>
</reference>
<evidence type="ECO:0000256" key="12">
    <source>
        <dbReference type="ARBA" id="ARBA00030514"/>
    </source>
</evidence>
<evidence type="ECO:0000256" key="9">
    <source>
        <dbReference type="ARBA" id="ARBA00023002"/>
    </source>
</evidence>
<evidence type="ECO:0000256" key="10">
    <source>
        <dbReference type="ARBA" id="ARBA00023004"/>
    </source>
</evidence>
<dbReference type="RefSeq" id="WP_123351864.1">
    <property type="nucleotide sequence ID" value="NZ_CP027432.2"/>
</dbReference>
<dbReference type="InterPro" id="IPR017721">
    <property type="entry name" value="IorA"/>
</dbReference>
<feature type="binding site" evidence="15">
    <location>
        <position position="582"/>
    </location>
    <ligand>
        <name>[4Fe-4S] cluster</name>
        <dbReference type="ChEBI" id="CHEBI:49883"/>
        <label>2</label>
    </ligand>
</feature>
<evidence type="ECO:0000256" key="7">
    <source>
        <dbReference type="ARBA" id="ARBA00022723"/>
    </source>
</evidence>
<feature type="binding site" evidence="15">
    <location>
        <position position="549"/>
    </location>
    <ligand>
        <name>[4Fe-4S] cluster</name>
        <dbReference type="ChEBI" id="CHEBI:49883"/>
        <label>1</label>
    </ligand>
</feature>
<keyword evidence="6 14" id="KW-0004">4Fe-4S</keyword>
<proteinExistence type="predicted"/>
<keyword evidence="11 14" id="KW-0411">Iron-sulfur</keyword>
<dbReference type="GO" id="GO:0051539">
    <property type="term" value="F:4 iron, 4 sulfur cluster binding"/>
    <property type="evidence" value="ECO:0007669"/>
    <property type="project" value="UniProtKB-UniRule"/>
</dbReference>
<feature type="binding site" evidence="15">
    <location>
        <position position="552"/>
    </location>
    <ligand>
        <name>[4Fe-4S] cluster</name>
        <dbReference type="ChEBI" id="CHEBI:49883"/>
        <label>1</label>
    </ligand>
</feature>
<evidence type="ECO:0000256" key="14">
    <source>
        <dbReference type="PIRNR" id="PIRNR006439"/>
    </source>
</evidence>
<name>A0AAJ4RDS0_9BACT</name>
<evidence type="ECO:0000313" key="18">
    <source>
        <dbReference type="EMBL" id="ROR40962.1"/>
    </source>
</evidence>
<evidence type="ECO:0000256" key="5">
    <source>
        <dbReference type="ARBA" id="ARBA00022448"/>
    </source>
</evidence>
<dbReference type="EMBL" id="RJVK01000001">
    <property type="protein sequence ID" value="ROR40962.1"/>
    <property type="molecule type" value="Genomic_DNA"/>
</dbReference>
<dbReference type="InterPro" id="IPR045025">
    <property type="entry name" value="HACL1-like"/>
</dbReference>
<comment type="catalytic activity">
    <reaction evidence="13 14">
        <text>indole-3-pyruvate + 2 oxidized [2Fe-2S]-[ferredoxin] + CoA = (indol-3-yl)acetyl-CoA + 2 reduced [2Fe-2S]-[ferredoxin] + CO2 + H(+)</text>
        <dbReference type="Rhea" id="RHEA:12645"/>
        <dbReference type="Rhea" id="RHEA-COMP:10000"/>
        <dbReference type="Rhea" id="RHEA-COMP:10001"/>
        <dbReference type="ChEBI" id="CHEBI:15378"/>
        <dbReference type="ChEBI" id="CHEBI:16526"/>
        <dbReference type="ChEBI" id="CHEBI:17640"/>
        <dbReference type="ChEBI" id="CHEBI:33737"/>
        <dbReference type="ChEBI" id="CHEBI:33738"/>
        <dbReference type="ChEBI" id="CHEBI:57271"/>
        <dbReference type="ChEBI" id="CHEBI:57287"/>
        <dbReference type="EC" id="1.2.7.8"/>
    </reaction>
</comment>
<dbReference type="InterPro" id="IPR009014">
    <property type="entry name" value="Transketo_C/PFOR_II"/>
</dbReference>
<dbReference type="PANTHER" id="PTHR43710">
    <property type="entry name" value="2-HYDROXYACYL-COA LYASE"/>
    <property type="match status" value="1"/>
</dbReference>